<protein>
    <submittedName>
        <fullName evidence="1">Uncharacterized protein</fullName>
    </submittedName>
</protein>
<dbReference type="KEGG" id="muc:MuYL_3671"/>
<name>A0A223P0E4_9SPHI</name>
<dbReference type="Proteomes" id="UP000215002">
    <property type="component" value="Chromosome"/>
</dbReference>
<reference evidence="1 2" key="1">
    <citation type="submission" date="2017-08" db="EMBL/GenBank/DDBJ databases">
        <title>Complete genome sequence of Mucilaginibacter sp. strain BJC16-A31.</title>
        <authorList>
            <consortium name="Henan University of Science and Technology"/>
            <person name="You X."/>
        </authorList>
    </citation>
    <scope>NUCLEOTIDE SEQUENCE [LARGE SCALE GENOMIC DNA]</scope>
    <source>
        <strain evidence="1 2">BJC16-A31</strain>
    </source>
</reference>
<accession>A0A223P0E4</accession>
<dbReference type="OrthoDB" id="797026at2"/>
<proteinExistence type="predicted"/>
<evidence type="ECO:0000313" key="2">
    <source>
        <dbReference type="Proteomes" id="UP000215002"/>
    </source>
</evidence>
<dbReference type="RefSeq" id="WP_094571719.1">
    <property type="nucleotide sequence ID" value="NZ_CP022743.1"/>
</dbReference>
<sequence length="110" mass="12345">MFKHPEIEAILIGVGADLFKPNSVMLQNAELLLNYIDDINLERPGKFELTAADSLYLLWNAEGLEFHLECLKNGRIFYTFRKGGYGNATGSATIDEFIPMLESYLLIGIS</sequence>
<dbReference type="AlphaFoldDB" id="A0A223P0E4"/>
<dbReference type="EMBL" id="CP022743">
    <property type="protein sequence ID" value="ASU35556.1"/>
    <property type="molecule type" value="Genomic_DNA"/>
</dbReference>
<organism evidence="1 2">
    <name type="scientific">Mucilaginibacter xinganensis</name>
    <dbReference type="NCBI Taxonomy" id="1234841"/>
    <lineage>
        <taxon>Bacteria</taxon>
        <taxon>Pseudomonadati</taxon>
        <taxon>Bacteroidota</taxon>
        <taxon>Sphingobacteriia</taxon>
        <taxon>Sphingobacteriales</taxon>
        <taxon>Sphingobacteriaceae</taxon>
        <taxon>Mucilaginibacter</taxon>
    </lineage>
</organism>
<evidence type="ECO:0000313" key="1">
    <source>
        <dbReference type="EMBL" id="ASU35556.1"/>
    </source>
</evidence>
<gene>
    <name evidence="1" type="ORF">MuYL_3671</name>
</gene>
<keyword evidence="2" id="KW-1185">Reference proteome</keyword>